<evidence type="ECO:0000313" key="2">
    <source>
        <dbReference type="Proteomes" id="UP000319825"/>
    </source>
</evidence>
<dbReference type="EMBL" id="VLKE01000001">
    <property type="protein sequence ID" value="TWH69633.1"/>
    <property type="molecule type" value="Genomic_DNA"/>
</dbReference>
<dbReference type="AlphaFoldDB" id="A0A562IFW3"/>
<dbReference type="Proteomes" id="UP000319825">
    <property type="component" value="Unassembled WGS sequence"/>
</dbReference>
<name>A0A562IFW3_MICOL</name>
<proteinExistence type="predicted"/>
<reference evidence="1 2" key="1">
    <citation type="submission" date="2019-07" db="EMBL/GenBank/DDBJ databases">
        <title>R&amp;d 2014.</title>
        <authorList>
            <person name="Klenk H.-P."/>
        </authorList>
    </citation>
    <scope>NUCLEOTIDE SEQUENCE [LARGE SCALE GENOMIC DNA]</scope>
    <source>
        <strain evidence="1 2">DSM 43868</strain>
    </source>
</reference>
<comment type="caution">
    <text evidence="1">The sequence shown here is derived from an EMBL/GenBank/DDBJ whole genome shotgun (WGS) entry which is preliminary data.</text>
</comment>
<gene>
    <name evidence="1" type="ORF">JD77_04643</name>
</gene>
<keyword evidence="2" id="KW-1185">Reference proteome</keyword>
<organism evidence="1 2">
    <name type="scientific">Micromonospora olivasterospora</name>
    <dbReference type="NCBI Taxonomy" id="1880"/>
    <lineage>
        <taxon>Bacteria</taxon>
        <taxon>Bacillati</taxon>
        <taxon>Actinomycetota</taxon>
        <taxon>Actinomycetes</taxon>
        <taxon>Micromonosporales</taxon>
        <taxon>Micromonosporaceae</taxon>
        <taxon>Micromonospora</taxon>
    </lineage>
</organism>
<accession>A0A562IFW3</accession>
<evidence type="ECO:0000313" key="1">
    <source>
        <dbReference type="EMBL" id="TWH69633.1"/>
    </source>
</evidence>
<sequence>MKATPSHDRIEARREWTVTLPHYTPLDNDKKLARRPLIGWTATP</sequence>
<protein>
    <submittedName>
        <fullName evidence="1">Uncharacterized protein</fullName>
    </submittedName>
</protein>